<feature type="transmembrane region" description="Helical" evidence="2">
    <location>
        <begin position="67"/>
        <end position="85"/>
    </location>
</feature>
<proteinExistence type="predicted"/>
<accession>A0A927IAW2</accession>
<dbReference type="AlphaFoldDB" id="A0A927IAW2"/>
<keyword evidence="2" id="KW-1133">Transmembrane helix</keyword>
<evidence type="ECO:0000313" key="3">
    <source>
        <dbReference type="EMBL" id="MBD3930165.1"/>
    </source>
</evidence>
<feature type="compositionally biased region" description="Basic and acidic residues" evidence="1">
    <location>
        <begin position="90"/>
        <end position="110"/>
    </location>
</feature>
<keyword evidence="2" id="KW-0472">Membrane</keyword>
<reference evidence="3" key="1">
    <citation type="submission" date="2020-09" db="EMBL/GenBank/DDBJ databases">
        <title>Secondary metabolite and genome analysis of marine Streptomyces chumphonensis KK1-2T.</title>
        <authorList>
            <person name="Phongsopitanun W."/>
            <person name="Kanchanasin P."/>
            <person name="Pittayakhajonwut P."/>
            <person name="Suwanborirux K."/>
            <person name="Tanasupawat S."/>
        </authorList>
    </citation>
    <scope>NUCLEOTIDE SEQUENCE</scope>
    <source>
        <strain evidence="3">KK1-2</strain>
    </source>
</reference>
<evidence type="ECO:0000313" key="4">
    <source>
        <dbReference type="Proteomes" id="UP000632289"/>
    </source>
</evidence>
<keyword evidence="4" id="KW-1185">Reference proteome</keyword>
<keyword evidence="2" id="KW-0812">Transmembrane</keyword>
<organism evidence="3 4">
    <name type="scientific">Streptomyces chumphonensis</name>
    <dbReference type="NCBI Taxonomy" id="1214925"/>
    <lineage>
        <taxon>Bacteria</taxon>
        <taxon>Bacillati</taxon>
        <taxon>Actinomycetota</taxon>
        <taxon>Actinomycetes</taxon>
        <taxon>Kitasatosporales</taxon>
        <taxon>Streptomycetaceae</taxon>
        <taxon>Streptomyces</taxon>
    </lineage>
</organism>
<feature type="compositionally biased region" description="Basic residues" evidence="1">
    <location>
        <begin position="126"/>
        <end position="136"/>
    </location>
</feature>
<evidence type="ECO:0000256" key="1">
    <source>
        <dbReference type="SAM" id="MobiDB-lite"/>
    </source>
</evidence>
<gene>
    <name evidence="3" type="ORF">IF129_01070</name>
</gene>
<comment type="caution">
    <text evidence="3">The sequence shown here is derived from an EMBL/GenBank/DDBJ whole genome shotgun (WGS) entry which is preliminary data.</text>
</comment>
<sequence>MAGLEPPPENISPSSSEAFSAEPLWGIRLLGRVVNGLTREPLLLWGFGTLLLLSTVVQFLGSAFATYGWLLLAVYTLTTLSWLATRSRPRRDPRGRDRTRLSVRGSRDVSIDDTGSIRGRGEAQRRTHVTVRRAKGVRITGSGNIGSADGLSPPKGREGADAPEPPGGS</sequence>
<dbReference type="RefSeq" id="WP_191207467.1">
    <property type="nucleotide sequence ID" value="NZ_BAABKL010000025.1"/>
</dbReference>
<dbReference type="EMBL" id="JACXYU010000001">
    <property type="protein sequence ID" value="MBD3930165.1"/>
    <property type="molecule type" value="Genomic_DNA"/>
</dbReference>
<feature type="region of interest" description="Disordered" evidence="1">
    <location>
        <begin position="87"/>
        <end position="169"/>
    </location>
</feature>
<evidence type="ECO:0000256" key="2">
    <source>
        <dbReference type="SAM" id="Phobius"/>
    </source>
</evidence>
<name>A0A927IAW2_9ACTN</name>
<protein>
    <submittedName>
        <fullName evidence="3">Uncharacterized protein</fullName>
    </submittedName>
</protein>
<dbReference type="Proteomes" id="UP000632289">
    <property type="component" value="Unassembled WGS sequence"/>
</dbReference>
<feature type="transmembrane region" description="Helical" evidence="2">
    <location>
        <begin position="42"/>
        <end position="61"/>
    </location>
</feature>